<feature type="transmembrane region" description="Helical" evidence="6">
    <location>
        <begin position="208"/>
        <end position="228"/>
    </location>
</feature>
<evidence type="ECO:0000256" key="6">
    <source>
        <dbReference type="SAM" id="Phobius"/>
    </source>
</evidence>
<name>A0A8H3FFD4_9LECA</name>
<evidence type="ECO:0000256" key="3">
    <source>
        <dbReference type="ARBA" id="ARBA00022989"/>
    </source>
</evidence>
<keyword evidence="4 6" id="KW-0472">Membrane</keyword>
<feature type="transmembrane region" description="Helical" evidence="6">
    <location>
        <begin position="121"/>
        <end position="139"/>
    </location>
</feature>
<feature type="region of interest" description="Disordered" evidence="5">
    <location>
        <begin position="1"/>
        <end position="29"/>
    </location>
</feature>
<dbReference type="GO" id="GO:0005886">
    <property type="term" value="C:plasma membrane"/>
    <property type="evidence" value="ECO:0007669"/>
    <property type="project" value="TreeGrafter"/>
</dbReference>
<feature type="domain" description="Major facilitator superfamily (MFS) profile" evidence="7">
    <location>
        <begin position="63"/>
        <end position="513"/>
    </location>
</feature>
<comment type="subcellular location">
    <subcellularLocation>
        <location evidence="1">Membrane</location>
        <topology evidence="1">Multi-pass membrane protein</topology>
    </subcellularLocation>
</comment>
<evidence type="ECO:0000313" key="8">
    <source>
        <dbReference type="EMBL" id="CAF9921707.1"/>
    </source>
</evidence>
<dbReference type="InterPro" id="IPR036259">
    <property type="entry name" value="MFS_trans_sf"/>
</dbReference>
<protein>
    <recommendedName>
        <fullName evidence="7">Major facilitator superfamily (MFS) profile domain-containing protein</fullName>
    </recommendedName>
</protein>
<feature type="transmembrane region" description="Helical" evidence="6">
    <location>
        <begin position="317"/>
        <end position="339"/>
    </location>
</feature>
<proteinExistence type="predicted"/>
<feature type="compositionally biased region" description="Basic and acidic residues" evidence="5">
    <location>
        <begin position="1"/>
        <end position="24"/>
    </location>
</feature>
<evidence type="ECO:0000256" key="4">
    <source>
        <dbReference type="ARBA" id="ARBA00023136"/>
    </source>
</evidence>
<dbReference type="Gene3D" id="1.20.1250.20">
    <property type="entry name" value="MFS general substrate transporter like domains"/>
    <property type="match status" value="1"/>
</dbReference>
<keyword evidence="2 6" id="KW-0812">Transmembrane</keyword>
<sequence>MASGHSGKDVEINSIDSESKHMHSDSSQAADARLDKRGIPLVPQPTSDPLDPLNWSLWLKILVLLQVSLLAFLALFSASLIVSTHKPPELEAYLGYKLTPNHQTPAFQPLSKSLHKDLTETAYVTSVFIAFVGASSLFWNPIANVYGRRPIYIISISIAIATSAASGASSTYGELIAFRALNGFFGGVALGLGSATVTDLFFEHERGFYMGIYTLSLITGGHIAPIAGGYIVKNTLTWHWCFYIPAIITAFMLPLFVFTVPETLYSHSADRVQRPYGSWMENMTMRGKAHSTRSLKLIDFFRPIQMLMYPSVLLPTLYYSVSFGYGSILFIITSANIFLKVYKYKPYQTGVLLGVPLTVGSVLGELVAGGLSDWISEKRALARSGVRKPEDRLLALFPAIVLLPLGIIIEGVCLTHKLHAIGTGFGIAIASFGLQIATTVVYTYTAECYRQQAAEIGSLLNFGRQIFGFCVGFYAVKLGTEVGFQSAWITFAFINFALSLPVLALIFVGEKWRHAMGQPGFHRDL</sequence>
<feature type="transmembrane region" description="Helical" evidence="6">
    <location>
        <begin position="393"/>
        <end position="412"/>
    </location>
</feature>
<feature type="transmembrane region" description="Helical" evidence="6">
    <location>
        <begin position="57"/>
        <end position="82"/>
    </location>
</feature>
<dbReference type="EMBL" id="CAJPDT010000028">
    <property type="protein sequence ID" value="CAF9921707.1"/>
    <property type="molecule type" value="Genomic_DNA"/>
</dbReference>
<dbReference type="PANTHER" id="PTHR23502:SF34">
    <property type="entry name" value="PROTEIN HOL1"/>
    <property type="match status" value="1"/>
</dbReference>
<feature type="transmembrane region" description="Helical" evidence="6">
    <location>
        <begin position="418"/>
        <end position="444"/>
    </location>
</feature>
<evidence type="ECO:0000256" key="5">
    <source>
        <dbReference type="SAM" id="MobiDB-lite"/>
    </source>
</evidence>
<accession>A0A8H3FFD4</accession>
<organism evidence="8 9">
    <name type="scientific">Imshaugia aleurites</name>
    <dbReference type="NCBI Taxonomy" id="172621"/>
    <lineage>
        <taxon>Eukaryota</taxon>
        <taxon>Fungi</taxon>
        <taxon>Dikarya</taxon>
        <taxon>Ascomycota</taxon>
        <taxon>Pezizomycotina</taxon>
        <taxon>Lecanoromycetes</taxon>
        <taxon>OSLEUM clade</taxon>
        <taxon>Lecanoromycetidae</taxon>
        <taxon>Lecanorales</taxon>
        <taxon>Lecanorineae</taxon>
        <taxon>Parmeliaceae</taxon>
        <taxon>Imshaugia</taxon>
    </lineage>
</organism>
<dbReference type="PANTHER" id="PTHR23502">
    <property type="entry name" value="MAJOR FACILITATOR SUPERFAMILY"/>
    <property type="match status" value="1"/>
</dbReference>
<feature type="transmembrane region" description="Helical" evidence="6">
    <location>
        <begin position="456"/>
        <end position="476"/>
    </location>
</feature>
<gene>
    <name evidence="8" type="ORF">IMSHALPRED_005254</name>
</gene>
<comment type="caution">
    <text evidence="8">The sequence shown here is derived from an EMBL/GenBank/DDBJ whole genome shotgun (WGS) entry which is preliminary data.</text>
</comment>
<feature type="transmembrane region" description="Helical" evidence="6">
    <location>
        <begin position="180"/>
        <end position="202"/>
    </location>
</feature>
<evidence type="ECO:0000256" key="2">
    <source>
        <dbReference type="ARBA" id="ARBA00022692"/>
    </source>
</evidence>
<dbReference type="AlphaFoldDB" id="A0A8H3FFD4"/>
<dbReference type="InterPro" id="IPR020846">
    <property type="entry name" value="MFS_dom"/>
</dbReference>
<dbReference type="OrthoDB" id="2585655at2759"/>
<feature type="transmembrane region" description="Helical" evidence="6">
    <location>
        <begin position="240"/>
        <end position="260"/>
    </location>
</feature>
<dbReference type="GO" id="GO:0022857">
    <property type="term" value="F:transmembrane transporter activity"/>
    <property type="evidence" value="ECO:0007669"/>
    <property type="project" value="InterPro"/>
</dbReference>
<dbReference type="InterPro" id="IPR011701">
    <property type="entry name" value="MFS"/>
</dbReference>
<feature type="transmembrane region" description="Helical" evidence="6">
    <location>
        <begin position="488"/>
        <end position="508"/>
    </location>
</feature>
<evidence type="ECO:0000313" key="9">
    <source>
        <dbReference type="Proteomes" id="UP000664534"/>
    </source>
</evidence>
<dbReference type="Proteomes" id="UP000664534">
    <property type="component" value="Unassembled WGS sequence"/>
</dbReference>
<evidence type="ECO:0000256" key="1">
    <source>
        <dbReference type="ARBA" id="ARBA00004141"/>
    </source>
</evidence>
<keyword evidence="3 6" id="KW-1133">Transmembrane helix</keyword>
<dbReference type="PROSITE" id="PS50850">
    <property type="entry name" value="MFS"/>
    <property type="match status" value="1"/>
</dbReference>
<feature type="transmembrane region" description="Helical" evidence="6">
    <location>
        <begin position="151"/>
        <end position="168"/>
    </location>
</feature>
<dbReference type="SUPFAM" id="SSF103473">
    <property type="entry name" value="MFS general substrate transporter"/>
    <property type="match status" value="1"/>
</dbReference>
<reference evidence="8" key="1">
    <citation type="submission" date="2021-03" db="EMBL/GenBank/DDBJ databases">
        <authorList>
            <person name="Tagirdzhanova G."/>
        </authorList>
    </citation>
    <scope>NUCLEOTIDE SEQUENCE</scope>
</reference>
<evidence type="ECO:0000259" key="7">
    <source>
        <dbReference type="PROSITE" id="PS50850"/>
    </source>
</evidence>
<dbReference type="Pfam" id="PF07690">
    <property type="entry name" value="MFS_1"/>
    <property type="match status" value="1"/>
</dbReference>
<keyword evidence="9" id="KW-1185">Reference proteome</keyword>